<organism evidence="2 3">
    <name type="scientific">Candidatus Opimibacter skivensis</name>
    <dbReference type="NCBI Taxonomy" id="2982028"/>
    <lineage>
        <taxon>Bacteria</taxon>
        <taxon>Pseudomonadati</taxon>
        <taxon>Bacteroidota</taxon>
        <taxon>Saprospiria</taxon>
        <taxon>Saprospirales</taxon>
        <taxon>Saprospiraceae</taxon>
        <taxon>Candidatus Opimibacter</taxon>
    </lineage>
</organism>
<dbReference type="EMBL" id="JADKGY010000001">
    <property type="protein sequence ID" value="MBK9981377.1"/>
    <property type="molecule type" value="Genomic_DNA"/>
</dbReference>
<sequence length="263" mass="29908">MNSNNSNPGDLNPFKQTEEVYKEIDFKKEGLSLLTCPRCNHIVGGEDIDAEHTKAKCSSCGYEFEFAFDSEGSALVPELRIPEGIEELKLRSELDLRLRWKETTTKGGRWFMILFTSIWNLVLLPFVVGVIVSGQWGIFLFLALHLLIGLGLLWNLATIYLNSTSISVTRERIKIRTVPFRHPIWRGRDIDARAIEQLYVSKYVQSSTNGVPNYAFALYAILKTGEKVSLIRGMSLETQTYIEKAIEDYLGIRNFAVPEEAQH</sequence>
<feature type="transmembrane region" description="Helical" evidence="1">
    <location>
        <begin position="110"/>
        <end position="132"/>
    </location>
</feature>
<keyword evidence="1" id="KW-0472">Membrane</keyword>
<name>A0A9D7SQU2_9BACT</name>
<evidence type="ECO:0000256" key="1">
    <source>
        <dbReference type="SAM" id="Phobius"/>
    </source>
</evidence>
<accession>A0A9D7SQU2</accession>
<feature type="transmembrane region" description="Helical" evidence="1">
    <location>
        <begin position="138"/>
        <end position="162"/>
    </location>
</feature>
<proteinExistence type="predicted"/>
<dbReference type="AlphaFoldDB" id="A0A9D7SQU2"/>
<evidence type="ECO:0000313" key="2">
    <source>
        <dbReference type="EMBL" id="MBK9981377.1"/>
    </source>
</evidence>
<protein>
    <submittedName>
        <fullName evidence="2">Uncharacterized protein</fullName>
    </submittedName>
</protein>
<comment type="caution">
    <text evidence="2">The sequence shown here is derived from an EMBL/GenBank/DDBJ whole genome shotgun (WGS) entry which is preliminary data.</text>
</comment>
<gene>
    <name evidence="2" type="ORF">IPP15_02955</name>
</gene>
<reference evidence="2 3" key="1">
    <citation type="submission" date="2020-10" db="EMBL/GenBank/DDBJ databases">
        <title>Connecting structure to function with the recovery of over 1000 high-quality activated sludge metagenome-assembled genomes encoding full-length rRNA genes using long-read sequencing.</title>
        <authorList>
            <person name="Singleton C.M."/>
            <person name="Petriglieri F."/>
            <person name="Kristensen J.M."/>
            <person name="Kirkegaard R.H."/>
            <person name="Michaelsen T.Y."/>
            <person name="Andersen M.H."/>
            <person name="Karst S.M."/>
            <person name="Dueholm M.S."/>
            <person name="Nielsen P.H."/>
            <person name="Albertsen M."/>
        </authorList>
    </citation>
    <scope>NUCLEOTIDE SEQUENCE [LARGE SCALE GENOMIC DNA]</scope>
    <source>
        <strain evidence="2">Ribe_18-Q3-R11-54_MAXAC.273</strain>
    </source>
</reference>
<dbReference type="Proteomes" id="UP000808337">
    <property type="component" value="Unassembled WGS sequence"/>
</dbReference>
<keyword evidence="1" id="KW-0812">Transmembrane</keyword>
<keyword evidence="1" id="KW-1133">Transmembrane helix</keyword>
<evidence type="ECO:0000313" key="3">
    <source>
        <dbReference type="Proteomes" id="UP000808337"/>
    </source>
</evidence>